<dbReference type="PANTHER" id="PTHR10108:SF1077">
    <property type="entry name" value="METHYLTRANSFERASE PMT27-RELATED"/>
    <property type="match status" value="1"/>
</dbReference>
<proteinExistence type="inferred from homology"/>
<dbReference type="GO" id="GO:0012505">
    <property type="term" value="C:endomembrane system"/>
    <property type="evidence" value="ECO:0007669"/>
    <property type="project" value="UniProtKB-SubCell"/>
</dbReference>
<dbReference type="GO" id="GO:0016020">
    <property type="term" value="C:membrane"/>
    <property type="evidence" value="ECO:0007669"/>
    <property type="project" value="UniProtKB-SubCell"/>
</dbReference>
<dbReference type="GO" id="GO:0032259">
    <property type="term" value="P:methylation"/>
    <property type="evidence" value="ECO:0007669"/>
    <property type="project" value="UniProtKB-KW"/>
</dbReference>
<dbReference type="Pfam" id="PF03141">
    <property type="entry name" value="Methyltransf_29"/>
    <property type="match status" value="1"/>
</dbReference>
<keyword evidence="4 6" id="KW-0735">Signal-anchor</keyword>
<dbReference type="AlphaFoldDB" id="A0ABD3GVH4"/>
<evidence type="ECO:0000313" key="9">
    <source>
        <dbReference type="Proteomes" id="UP001633002"/>
    </source>
</evidence>
<comment type="subcellular location">
    <subcellularLocation>
        <location evidence="5">Endomembrane system</location>
        <topology evidence="5">Single-pass membrane protein</topology>
    </subcellularLocation>
    <subcellularLocation>
        <location evidence="1 6">Membrane</location>
        <topology evidence="1 6">Single-pass type II membrane protein</topology>
    </subcellularLocation>
</comment>
<organism evidence="8 9">
    <name type="scientific">Riccia sorocarpa</name>
    <dbReference type="NCBI Taxonomy" id="122646"/>
    <lineage>
        <taxon>Eukaryota</taxon>
        <taxon>Viridiplantae</taxon>
        <taxon>Streptophyta</taxon>
        <taxon>Embryophyta</taxon>
        <taxon>Marchantiophyta</taxon>
        <taxon>Marchantiopsida</taxon>
        <taxon>Marchantiidae</taxon>
        <taxon>Marchantiales</taxon>
        <taxon>Ricciaceae</taxon>
        <taxon>Riccia</taxon>
    </lineage>
</organism>
<comment type="caution">
    <text evidence="8">The sequence shown here is derived from an EMBL/GenBank/DDBJ whole genome shotgun (WGS) entry which is preliminary data.</text>
</comment>
<keyword evidence="9" id="KW-1185">Reference proteome</keyword>
<evidence type="ECO:0000256" key="4">
    <source>
        <dbReference type="ARBA" id="ARBA00022968"/>
    </source>
</evidence>
<keyword evidence="6" id="KW-0325">Glycoprotein</keyword>
<evidence type="ECO:0000256" key="2">
    <source>
        <dbReference type="ARBA" id="ARBA00008361"/>
    </source>
</evidence>
<protein>
    <recommendedName>
        <fullName evidence="6">Methyltransferase</fullName>
        <ecNumber evidence="6">2.1.1.-</ecNumber>
    </recommendedName>
</protein>
<feature type="compositionally biased region" description="Basic and acidic residues" evidence="7">
    <location>
        <begin position="161"/>
        <end position="183"/>
    </location>
</feature>
<feature type="compositionally biased region" description="Basic and acidic residues" evidence="7">
    <location>
        <begin position="82"/>
        <end position="103"/>
    </location>
</feature>
<dbReference type="SUPFAM" id="SSF53335">
    <property type="entry name" value="S-adenosyl-L-methionine-dependent methyltransferases"/>
    <property type="match status" value="2"/>
</dbReference>
<dbReference type="InterPro" id="IPR004159">
    <property type="entry name" value="Put_SAM_MeTrfase"/>
</dbReference>
<keyword evidence="6" id="KW-1133">Transmembrane helix</keyword>
<keyword evidence="3 6" id="KW-0489">Methyltransferase</keyword>
<keyword evidence="6" id="KW-0812">Transmembrane</keyword>
<feature type="region of interest" description="Disordered" evidence="7">
    <location>
        <begin position="59"/>
        <end position="135"/>
    </location>
</feature>
<evidence type="ECO:0000256" key="6">
    <source>
        <dbReference type="RuleBase" id="RU366043"/>
    </source>
</evidence>
<accession>A0ABD3GVH4</accession>
<evidence type="ECO:0000313" key="8">
    <source>
        <dbReference type="EMBL" id="KAL3682379.1"/>
    </source>
</evidence>
<feature type="transmembrane region" description="Helical" evidence="6">
    <location>
        <begin position="12"/>
        <end position="34"/>
    </location>
</feature>
<dbReference type="PANTHER" id="PTHR10108">
    <property type="entry name" value="SAM-DEPENDENT METHYLTRANSFERASE"/>
    <property type="match status" value="1"/>
</dbReference>
<evidence type="ECO:0000256" key="1">
    <source>
        <dbReference type="ARBA" id="ARBA00004606"/>
    </source>
</evidence>
<dbReference type="GO" id="GO:0008168">
    <property type="term" value="F:methyltransferase activity"/>
    <property type="evidence" value="ECO:0007669"/>
    <property type="project" value="UniProtKB-UniRule"/>
</dbReference>
<dbReference type="Proteomes" id="UP001633002">
    <property type="component" value="Unassembled WGS sequence"/>
</dbReference>
<name>A0ABD3GVH4_9MARC</name>
<reference evidence="8 9" key="1">
    <citation type="submission" date="2024-09" db="EMBL/GenBank/DDBJ databases">
        <title>Chromosome-scale assembly of Riccia sorocarpa.</title>
        <authorList>
            <person name="Paukszto L."/>
        </authorList>
    </citation>
    <scope>NUCLEOTIDE SEQUENCE [LARGE SCALE GENOMIC DNA]</scope>
    <source>
        <strain evidence="8">LP-2024</strain>
        <tissue evidence="8">Aerial parts of the thallus</tissue>
    </source>
</reference>
<sequence length="730" mass="82537">MKSKIGRVPEKRIPGVLMTAAIFISMFLIAIWVISYPSDTSGYVATTGDSTTAKIIPGNEQALAEAKADAEDKIDDEDMDEDKTPKNDSREEVEPDVSEKDPTASEDEPDVKTDVEIPNEEEVPADGAKLELSVENKEANKTSLITQAKESTEEKITEVIEKEGTVDEKALESRKDDETKSSDDTATEDEVEVTDDGKVIWQVCSFEGAQDYIPCLDNKKEIKKLPSTKHFEHRERHCPVGNDMPSCILPLPEGYKVRIDWPESRDKIWHSNVPHDKLVSYKQDQNWVRKEGDMLVFPGGGTQFKHGALQYIDSIHSIWEDISWGKNSRVILDVGCGVASFGGYMFDRDALVMSFAPKDEHDAQVQMALERGIPALVSVMGTKRLVFPSNVYDVVHCARCRVKWHAEGGRLLLELNRVLRPGGYFVWSATPVYRKDPEDMDDWKETIAVTEGMCWKLIIRTKADPETQIGYAIFQKPEDNSCYEKRTVDQPPMCDVDDKQDAAWYVEMNSCLHRIPTGEGIRGTEWPAEWPARVEASPKWLKSVPKGIFGKPAAEEFVTDSNHWRNVVEDSYLTKVGITWSHIRNVIDMNAGYGGFAAALASQPVWVMNVVPTDEPDTLPIIFDRGLIGLYHDWCESLSTYPRTYDLMHSNHLFSGLKKRCTNGILDTIVEMDRVLRPDGWAIFRETADVMSEIEELVKSLHWEVKYTYDEKSERLVAAQKGMWRPESGL</sequence>
<dbReference type="CDD" id="cd02440">
    <property type="entry name" value="AdoMet_MTases"/>
    <property type="match status" value="1"/>
</dbReference>
<evidence type="ECO:0000256" key="7">
    <source>
        <dbReference type="SAM" id="MobiDB-lite"/>
    </source>
</evidence>
<feature type="region of interest" description="Disordered" evidence="7">
    <location>
        <begin position="161"/>
        <end position="193"/>
    </location>
</feature>
<dbReference type="InterPro" id="IPR029063">
    <property type="entry name" value="SAM-dependent_MTases_sf"/>
</dbReference>
<dbReference type="EMBL" id="JBJQOH010000006">
    <property type="protein sequence ID" value="KAL3682379.1"/>
    <property type="molecule type" value="Genomic_DNA"/>
</dbReference>
<feature type="compositionally biased region" description="Acidic residues" evidence="7">
    <location>
        <begin position="72"/>
        <end position="81"/>
    </location>
</feature>
<gene>
    <name evidence="8" type="ORF">R1sor_000401</name>
</gene>
<evidence type="ECO:0000256" key="5">
    <source>
        <dbReference type="ARBA" id="ARBA00037847"/>
    </source>
</evidence>
<keyword evidence="6" id="KW-0808">Transferase</keyword>
<dbReference type="EC" id="2.1.1.-" evidence="6"/>
<keyword evidence="6" id="KW-0472">Membrane</keyword>
<dbReference type="Gene3D" id="3.40.50.150">
    <property type="entry name" value="Vaccinia Virus protein VP39"/>
    <property type="match status" value="1"/>
</dbReference>
<comment type="similarity">
    <text evidence="2 6">Belongs to the methyltransferase superfamily.</text>
</comment>
<evidence type="ECO:0000256" key="3">
    <source>
        <dbReference type="ARBA" id="ARBA00022603"/>
    </source>
</evidence>